<feature type="transmembrane region" description="Helical" evidence="3">
    <location>
        <begin position="2177"/>
        <end position="2200"/>
    </location>
</feature>
<reference evidence="5 6" key="1">
    <citation type="journal article" date="2017" name="BMC Genomics">
        <title>Whole-genome assembly of Babesia ovata and comparative genomics between closely related pathogens.</title>
        <authorList>
            <person name="Yamagishi J."/>
            <person name="Asada M."/>
            <person name="Hakimi H."/>
            <person name="Tanaka T.Q."/>
            <person name="Sugimoto C."/>
            <person name="Kawazu S."/>
        </authorList>
    </citation>
    <scope>NUCLEOTIDE SEQUENCE [LARGE SCALE GENOMIC DNA]</scope>
    <source>
        <strain evidence="5 6">Miyake</strain>
    </source>
</reference>
<keyword evidence="3" id="KW-1133">Transmembrane helix</keyword>
<feature type="compositionally biased region" description="Low complexity" evidence="2">
    <location>
        <begin position="1331"/>
        <end position="1348"/>
    </location>
</feature>
<dbReference type="GeneID" id="39876797"/>
<dbReference type="VEuPathDB" id="PiroplasmaDB:BOVATA_045200"/>
<evidence type="ECO:0000313" key="5">
    <source>
        <dbReference type="EMBL" id="GBE63027.1"/>
    </source>
</evidence>
<dbReference type="EMBL" id="BDSA01000011">
    <property type="protein sequence ID" value="GBE63027.1"/>
    <property type="molecule type" value="Genomic_DNA"/>
</dbReference>
<name>A0A2H6KJ55_9APIC</name>
<feature type="compositionally biased region" description="Low complexity" evidence="2">
    <location>
        <begin position="83"/>
        <end position="129"/>
    </location>
</feature>
<organism evidence="5 6">
    <name type="scientific">Babesia ovata</name>
    <dbReference type="NCBI Taxonomy" id="189622"/>
    <lineage>
        <taxon>Eukaryota</taxon>
        <taxon>Sar</taxon>
        <taxon>Alveolata</taxon>
        <taxon>Apicomplexa</taxon>
        <taxon>Aconoidasida</taxon>
        <taxon>Piroplasmida</taxon>
        <taxon>Babesiidae</taxon>
        <taxon>Babesia</taxon>
    </lineage>
</organism>
<feature type="compositionally biased region" description="Low complexity" evidence="2">
    <location>
        <begin position="161"/>
        <end position="193"/>
    </location>
</feature>
<accession>A0A2H6KJ55</accession>
<feature type="chain" id="PRO_5014148400" description="Extracellular matrix-binding ebh" evidence="4">
    <location>
        <begin position="25"/>
        <end position="2239"/>
    </location>
</feature>
<keyword evidence="3" id="KW-0472">Membrane</keyword>
<feature type="coiled-coil region" evidence="1">
    <location>
        <begin position="293"/>
        <end position="435"/>
    </location>
</feature>
<evidence type="ECO:0000256" key="1">
    <source>
        <dbReference type="SAM" id="Coils"/>
    </source>
</evidence>
<feature type="signal peptide" evidence="4">
    <location>
        <begin position="1"/>
        <end position="24"/>
    </location>
</feature>
<dbReference type="OrthoDB" id="10266508at2759"/>
<evidence type="ECO:0000256" key="4">
    <source>
        <dbReference type="SAM" id="SignalP"/>
    </source>
</evidence>
<keyword evidence="4" id="KW-0732">Signal</keyword>
<keyword evidence="6" id="KW-1185">Reference proteome</keyword>
<feature type="region of interest" description="Disordered" evidence="2">
    <location>
        <begin position="30"/>
        <end position="71"/>
    </location>
</feature>
<evidence type="ECO:0008006" key="7">
    <source>
        <dbReference type="Google" id="ProtNLM"/>
    </source>
</evidence>
<evidence type="ECO:0000256" key="3">
    <source>
        <dbReference type="SAM" id="Phobius"/>
    </source>
</evidence>
<dbReference type="PANTHER" id="PTHR45615">
    <property type="entry name" value="MYOSIN HEAVY CHAIN, NON-MUSCLE"/>
    <property type="match status" value="1"/>
</dbReference>
<feature type="compositionally biased region" description="Basic residues" evidence="2">
    <location>
        <begin position="51"/>
        <end position="67"/>
    </location>
</feature>
<dbReference type="Proteomes" id="UP000236319">
    <property type="component" value="Unassembled WGS sequence"/>
</dbReference>
<evidence type="ECO:0000256" key="2">
    <source>
        <dbReference type="SAM" id="MobiDB-lite"/>
    </source>
</evidence>
<feature type="region of interest" description="Disordered" evidence="2">
    <location>
        <begin position="1324"/>
        <end position="1348"/>
    </location>
</feature>
<keyword evidence="3" id="KW-0812">Transmembrane</keyword>
<keyword evidence="1" id="KW-0175">Coiled coil</keyword>
<comment type="caution">
    <text evidence="5">The sequence shown here is derived from an EMBL/GenBank/DDBJ whole genome shotgun (WGS) entry which is preliminary data.</text>
</comment>
<dbReference type="RefSeq" id="XP_028869270.1">
    <property type="nucleotide sequence ID" value="XM_029013437.1"/>
</dbReference>
<gene>
    <name evidence="5" type="ORF">BOVATA_045200</name>
</gene>
<proteinExistence type="predicted"/>
<dbReference type="PANTHER" id="PTHR45615:SF80">
    <property type="entry name" value="GRIP DOMAIN-CONTAINING PROTEIN"/>
    <property type="match status" value="1"/>
</dbReference>
<feature type="compositionally biased region" description="Pro residues" evidence="2">
    <location>
        <begin position="151"/>
        <end position="160"/>
    </location>
</feature>
<feature type="compositionally biased region" description="Low complexity" evidence="2">
    <location>
        <begin position="137"/>
        <end position="150"/>
    </location>
</feature>
<evidence type="ECO:0000313" key="6">
    <source>
        <dbReference type="Proteomes" id="UP000236319"/>
    </source>
</evidence>
<feature type="region of interest" description="Disordered" evidence="2">
    <location>
        <begin position="83"/>
        <end position="193"/>
    </location>
</feature>
<protein>
    <recommendedName>
        <fullName evidence="7">Extracellular matrix-binding ebh</fullName>
    </recommendedName>
</protein>
<sequence>MCLKYSFNIFQLLHFPLVSPLVALAPVPAAHRRRPPRRPEDTLPPEITLKPPHRRAVATRRRTRQGTRQRQVLLTIIVPSLLTHPPTHSTTQPPTHPLNHSTTHSTTHSLTHSPTHSTTHPLNHSTTQPPTQPPTQPLTQPLTQSPNHPTTQPPTQPLNHPPTTHQPPTTHSPNHPLNHSLNHSTTHSLNHSTTHPLTHLLHWSLRSLHHPSITSSDAREKALDDIDERRISLGQLAGQLSDFIGGGDEVKDALLNGLHSNVNQLVGLLNKSCGGEGCCKDVKNFRDGHLKKLQKTFNDIDEIEREINGLKKQKDIAEKRKAPEKAPSVGESEIERQIEEKNKELEKQKSLVEKQINALQNALNQPKMKIQNTIDSLTAQIAELQKKIDAHKKAEKASKKDDKNISIPYDLSNSLATAQAKLQSHNASLNSLESLEKLITFHQSVKNIQDGKCKDILNNLCSGLEKFLGYQETSKGYDGSGIVYSDLDRLCDGVMAFLHSVLKDVHDKQPYIVGKEGLNENVVKHLKDNLCSGHDGFKSVIGQVAEGVGRYNREVESSNREVSAPIIKLYKEMEDLKNQVSDSNKTNGLQVTDTSSYQDVEAAVTKAGSLVDECLSHADNFENEIGKVRSETNDFNSILKTDVLRYVNSVTYAASVLKKCSTKEWRDKVNMENAIKKVLESLKTDVNTDIKKKVTALVEQLRTWVAEILRKLREIDGMLKEYVKSLAGWINDTKDFIDEVRKAHVAKIEKNEVGIKNRELIKNLSTVVTHKAEEIMNGFDAAEKHVKKQVTHALNAVKAMDQSLKTDLFEVKNKIKEGITALVKKARMEFETIKNSVQKGTGEQGVTDMSIDKKWEEFQKKIKEIAKDIYDEEGGPGKLGHLGFIAQGVREYAAMFATAGQFWNTVLPGWLTEVYSKETVKRPIQTYALSIQKPEAQVKAAIQHHITSLANKGSKTAKFTENVKDNLKNIQQFFTEFASAVDSTRPADMMWAIQTHLRLRSLHRNLSPTDDDLQAALTTILTSVQLAAKGAADELQDFIQTSNIDKFKEAIEKVKELNRTVNINGNMISVAVQSMTQPITALDTALKTADFDGKINSQLPDVQVSEGSQESKSQVYLTNLRTYITHVKYDAFSSHPTGNVPDAIAEIGNHGLDTLKGIIDTKAKAGDADEKGELYKLSEQITQNLTELMNEISNIGKGLEWNLMNIKDDRIGALLNEIRQNLDGLRNVQLANVIADAEAFDGFADALCNMTIKNLEINVNNYIEHAISTLTTRARRNYVTSVKGLLKSFAAKVTQELEPLPAQIDEDLRIGFKGFMKTLEDGTTEAKKNTGAQPQQLQASGSASAADQPSTLEEFKTVISGLCSSGKPKTDDLKTLADAFKKFWCPVAVFVNKEIIGVKRDDKEKKDFVGTHVKEYSRQLIKVYDSFNELLAYLNHNNRYDHELHGLLDNVNKLIAVLKPDGFAKITTPILDALKAGMDKFTKELGHAYVNAYSGQKRTDDWVKEETKMVDDQPQKITVLSTEGRNCAKVCLTIMERVSYDFSKLRKACKNGGGCENHKIILGNEFGRFFKKHGFEVSKDDKTQDGELKRDKTGKKMYGLLVSNTGENHVYKEEAAEKDTGPMRALHKHLRDYYRVCQLRHIPNARAPSTVNQMLNWLGGLRYNPMLAKLEGQFKELFDKPDGKEEKDYKDIDAKEHKLPATAPFSRDTTTTITAKQLHETLDTVCFLSEKMLIAFLGHGHEGGRYACEFNTNSDNLLYPNGASVCLDMLTDILNRVFYQLRFLFSQCNNYTSSSGWRDCWYGRGVGGSEWNCNALQCPNQQDDQIDNQTHKQTCNQHPKCGLKSPLQSFLEDGLQGFLPHTFTSPGCKLTCTVSNHFGKPCLTPMGFADIGVAASHTKDGEYLRKALEGFCRPGSDLHKLCSQLNCLTRRTPQTLGDMFGFYYNFLGNFKNKPHKEIAFDKAVKEANFGQVYKDLKVTSIQNSSTHTSHSTDKKNIAHLTGDLFSLVECKGENNSPAHPCGPYLGSITNDVCDIFSEKHADNYLSWIVYITERFYDLLKQLYEDCSSKCGGDNPKCRTAKCADDCTAKNLPMSELGKHHSTCSSIVKCPDTLPNLYKYGFTFGSPSSLCGEKSEATKRTCHDFCNTLQIVVKEKNLLHKLAHDIIPQFLFDIRAKFIWTLVALWSLSLLYLLHITVVRLDVLRIRSHLRSPSSHRIAAQSLLAAARVKALASVKYFSP</sequence>